<dbReference type="GO" id="GO:0006887">
    <property type="term" value="P:exocytosis"/>
    <property type="evidence" value="ECO:0007669"/>
    <property type="project" value="UniProtKB-KW"/>
</dbReference>
<keyword evidence="5" id="KW-0528">Neurotoxin</keyword>
<keyword evidence="2" id="KW-0268">Exocytosis</keyword>
<feature type="repeat" description="ANK" evidence="8">
    <location>
        <begin position="37"/>
        <end position="69"/>
    </location>
</feature>
<evidence type="ECO:0000256" key="7">
    <source>
        <dbReference type="ARBA" id="ARBA00023298"/>
    </source>
</evidence>
<accession>A0A3S3P4X5</accession>
<dbReference type="PROSITE" id="PS50088">
    <property type="entry name" value="ANK_REPEAT"/>
    <property type="match status" value="2"/>
</dbReference>
<evidence type="ECO:0000313" key="9">
    <source>
        <dbReference type="EMBL" id="RWS12201.1"/>
    </source>
</evidence>
<evidence type="ECO:0000256" key="2">
    <source>
        <dbReference type="ARBA" id="ARBA00022483"/>
    </source>
</evidence>
<dbReference type="AlphaFoldDB" id="A0A3S3P4X5"/>
<keyword evidence="7" id="KW-1053">Target membrane</keyword>
<dbReference type="InterPro" id="IPR002110">
    <property type="entry name" value="Ankyrin_rpt"/>
</dbReference>
<dbReference type="OrthoDB" id="539213at2759"/>
<dbReference type="GO" id="GO:0044231">
    <property type="term" value="C:host cell presynaptic membrane"/>
    <property type="evidence" value="ECO:0007669"/>
    <property type="project" value="UniProtKB-KW"/>
</dbReference>
<dbReference type="Proteomes" id="UP000285301">
    <property type="component" value="Unassembled WGS sequence"/>
</dbReference>
<dbReference type="GO" id="GO:0005634">
    <property type="term" value="C:nucleus"/>
    <property type="evidence" value="ECO:0007669"/>
    <property type="project" value="TreeGrafter"/>
</dbReference>
<keyword evidence="6 8" id="KW-0040">ANK repeat</keyword>
<dbReference type="InterPro" id="IPR036770">
    <property type="entry name" value="Ankyrin_rpt-contain_sf"/>
</dbReference>
<name>A0A3S3P4X5_9ACAR</name>
<feature type="repeat" description="ANK" evidence="8">
    <location>
        <begin position="77"/>
        <end position="105"/>
    </location>
</feature>
<keyword evidence="5" id="KW-0638">Presynaptic neurotoxin</keyword>
<reference evidence="9 10" key="1">
    <citation type="journal article" date="2018" name="Gigascience">
        <title>Genomes of trombidid mites reveal novel predicted allergens and laterally-transferred genes associated with secondary metabolism.</title>
        <authorList>
            <person name="Dong X."/>
            <person name="Chaisiri K."/>
            <person name="Xia D."/>
            <person name="Armstrong S.D."/>
            <person name="Fang Y."/>
            <person name="Donnelly M.J."/>
            <person name="Kadowaki T."/>
            <person name="McGarry J.W."/>
            <person name="Darby A.C."/>
            <person name="Makepeace B.L."/>
        </authorList>
    </citation>
    <scope>NUCLEOTIDE SEQUENCE [LARGE SCALE GENOMIC DNA]</scope>
    <source>
        <strain evidence="9">UoL-WK</strain>
    </source>
</reference>
<dbReference type="GO" id="GO:0000976">
    <property type="term" value="F:transcription cis-regulatory region binding"/>
    <property type="evidence" value="ECO:0007669"/>
    <property type="project" value="TreeGrafter"/>
</dbReference>
<keyword evidence="4" id="KW-0677">Repeat</keyword>
<dbReference type="PROSITE" id="PS50297">
    <property type="entry name" value="ANK_REP_REGION"/>
    <property type="match status" value="2"/>
</dbReference>
<gene>
    <name evidence="9" type="ORF">B4U79_17474</name>
</gene>
<proteinExistence type="predicted"/>
<organism evidence="9 10">
    <name type="scientific">Dinothrombium tinctorium</name>
    <dbReference type="NCBI Taxonomy" id="1965070"/>
    <lineage>
        <taxon>Eukaryota</taxon>
        <taxon>Metazoa</taxon>
        <taxon>Ecdysozoa</taxon>
        <taxon>Arthropoda</taxon>
        <taxon>Chelicerata</taxon>
        <taxon>Arachnida</taxon>
        <taxon>Acari</taxon>
        <taxon>Acariformes</taxon>
        <taxon>Trombidiformes</taxon>
        <taxon>Prostigmata</taxon>
        <taxon>Anystina</taxon>
        <taxon>Parasitengona</taxon>
        <taxon>Trombidioidea</taxon>
        <taxon>Trombidiidae</taxon>
        <taxon>Dinothrombium</taxon>
    </lineage>
</organism>
<protein>
    <submittedName>
        <fullName evidence="9">Chain A: 4ank: A Designed Ankyrin Repeat Protein With Four Identical Consensus Repeats-like protein</fullName>
    </submittedName>
</protein>
<evidence type="ECO:0000256" key="3">
    <source>
        <dbReference type="ARBA" id="ARBA00022537"/>
    </source>
</evidence>
<comment type="subcellular location">
    <subcellularLocation>
        <location evidence="1">Target cell membrane</location>
    </subcellularLocation>
</comment>
<keyword evidence="3" id="KW-1052">Target cell membrane</keyword>
<keyword evidence="5" id="KW-0800">Toxin</keyword>
<dbReference type="PANTHER" id="PTHR24193">
    <property type="entry name" value="ANKYRIN REPEAT PROTEIN"/>
    <property type="match status" value="1"/>
</dbReference>
<evidence type="ECO:0000256" key="1">
    <source>
        <dbReference type="ARBA" id="ARBA00004175"/>
    </source>
</evidence>
<dbReference type="Pfam" id="PF12796">
    <property type="entry name" value="Ank_2"/>
    <property type="match status" value="1"/>
</dbReference>
<dbReference type="EMBL" id="NCKU01001398">
    <property type="protein sequence ID" value="RWS12201.1"/>
    <property type="molecule type" value="Genomic_DNA"/>
</dbReference>
<evidence type="ECO:0000256" key="5">
    <source>
        <dbReference type="ARBA" id="ARBA00023028"/>
    </source>
</evidence>
<keyword evidence="10" id="KW-1185">Reference proteome</keyword>
<dbReference type="STRING" id="1965070.A0A3S3P4X5"/>
<keyword evidence="7" id="KW-0472">Membrane</keyword>
<evidence type="ECO:0000256" key="4">
    <source>
        <dbReference type="ARBA" id="ARBA00022737"/>
    </source>
</evidence>
<dbReference type="SMART" id="SM00248">
    <property type="entry name" value="ANK"/>
    <property type="match status" value="4"/>
</dbReference>
<dbReference type="GO" id="GO:0045944">
    <property type="term" value="P:positive regulation of transcription by RNA polymerase II"/>
    <property type="evidence" value="ECO:0007669"/>
    <property type="project" value="TreeGrafter"/>
</dbReference>
<dbReference type="Gene3D" id="1.25.40.20">
    <property type="entry name" value="Ankyrin repeat-containing domain"/>
    <property type="match status" value="1"/>
</dbReference>
<dbReference type="GO" id="GO:0044218">
    <property type="term" value="C:other organism cell membrane"/>
    <property type="evidence" value="ECO:0007669"/>
    <property type="project" value="UniProtKB-KW"/>
</dbReference>
<evidence type="ECO:0000256" key="6">
    <source>
        <dbReference type="ARBA" id="ARBA00023043"/>
    </source>
</evidence>
<comment type="caution">
    <text evidence="9">The sequence shown here is derived from an EMBL/GenBank/DDBJ whole genome shotgun (WGS) entry which is preliminary data.</text>
</comment>
<dbReference type="SUPFAM" id="SSF48403">
    <property type="entry name" value="Ankyrin repeat"/>
    <property type="match status" value="1"/>
</dbReference>
<dbReference type="InterPro" id="IPR050663">
    <property type="entry name" value="Ankyrin-SOCS_Box"/>
</dbReference>
<evidence type="ECO:0000313" key="10">
    <source>
        <dbReference type="Proteomes" id="UP000285301"/>
    </source>
</evidence>
<dbReference type="PANTHER" id="PTHR24193:SF121">
    <property type="entry name" value="ADA2A-CONTAINING COMPLEX COMPONENT 3, ISOFORM D"/>
    <property type="match status" value="1"/>
</dbReference>
<sequence>MAENKKNVFDVIHKKSYIYKRKEISSGKYDLNIVDDTGYSPILLAAYHGDEFLIKLLIENGAAFKDETRPFHVFCDPLHIAARNDVLDIIKMLVDKEANVNAIDSVGKTPLWYAIINLYFNNSVVLNESCHFLIEKGANFLESDVQANISSITIRHILERKRKILEHDLDFNVHGMNLSYIIFSDKVQYFNRTGLQNFSEVFCNLLVVENVRYNVVFGSRGSPIDYAISMRKNHFAYDLIKHGPNSGKNSLHFAPNSFPPLKFLLDSDFCLELNSFLENCNPLDSNEQQKDWYLHVTCYKMRSHREKTKPKMDDQELNAFHDFLYWLVEKFEA</sequence>
<evidence type="ECO:0000256" key="8">
    <source>
        <dbReference type="PROSITE-ProRule" id="PRU00023"/>
    </source>
</evidence>